<protein>
    <recommendedName>
        <fullName evidence="1">Nucleoside phosphorylase domain-containing protein</fullName>
    </recommendedName>
</protein>
<dbReference type="Gene3D" id="3.40.50.1580">
    <property type="entry name" value="Nucleoside phosphorylase domain"/>
    <property type="match status" value="1"/>
</dbReference>
<evidence type="ECO:0000313" key="2">
    <source>
        <dbReference type="EMBL" id="OJJ65104.1"/>
    </source>
</evidence>
<dbReference type="SUPFAM" id="SSF53167">
    <property type="entry name" value="Purine and uridine phosphorylases"/>
    <property type="match status" value="1"/>
</dbReference>
<dbReference type="AlphaFoldDB" id="A0A1L9U085"/>
<dbReference type="InterPro" id="IPR053137">
    <property type="entry name" value="NLR-like"/>
</dbReference>
<sequence length="868" mass="96221">MSSPRKTLTCHDYTVGWISALPLEIAAARAMLDNVHTPLPVRENDNNVYYLGEIAGHNIVLTCLPYGVYGNTSATAAAIQMLSAFPSIKYGLLVGIGGGAPSTSNDIRLGDVVVSKPTAQFGGVVQYDFGKTLADGVFHQTGVLNKPPEALLKAAAQLQANHIMGKNNMPSHLRMAAETYPTMHESFLYPGQNQDVLFHASYPHKSPPSSVCEGVCDVKKVVDRKQRPSALPEIHYGLIASANQVMKDAKTRDRLSEKFGILCFDMEAAGLMDQLPCLVIRGISDYADSHKDRTWQKYAAATAAAYAKELLYTWTPGTIRGEQPTAGIKMKISIPKTTVFGRQHELQLMRECFSLPGELTKPVVLWGISGCGKTQLTLDYVDTEKDNYDSILRVDASSISVITDSFEQIARLIPSGFCPEKPAIERVLEWLEQDSNKSWILTYDNIPYVGDTGWDWYGTFDIRKYLPSCNHGHVVLVTTSCHLHSRLKFPGIHVQGLDEDAGSGVILRCANIESPDESTTATAKSISRRLGGLPLALEQAGSFLSYGLISMKEYSRRFEIGFRNETLKTHTRAYIGSYEKEQTLWAVFDMLHDTLGQRNSDALKLLHLAVFLGPGYVPFRVLVSGKPSNYPAGTSDNANSDLVTWLEDISNDFSRLPSALGEIENTGLVKFMRDRSDSVVDAIVIHDLVQSFIRAKMSRQEVLANAAASVFLNAKTYFSNGIMEDDEAMRGQIHRLSTVLDNFLSTVPRDLIQPPHGRYFMLFGSVAPLYARACRLKGELQKARDVWEICLQYRLVTEGNRWPKSEAQLTELLEAADVDLRLGNLGCAIEKYTSVVRHCRMVSLDTDNIMQLKERLSGPLKSRTRSQI</sequence>
<dbReference type="PANTHER" id="PTHR46082:SF11">
    <property type="entry name" value="AAA+ ATPASE DOMAIN-CONTAINING PROTEIN-RELATED"/>
    <property type="match status" value="1"/>
</dbReference>
<dbReference type="PANTHER" id="PTHR46082">
    <property type="entry name" value="ATP/GTP-BINDING PROTEIN-RELATED"/>
    <property type="match status" value="1"/>
</dbReference>
<feature type="domain" description="Nucleoside phosphorylase" evidence="1">
    <location>
        <begin position="15"/>
        <end position="299"/>
    </location>
</feature>
<dbReference type="GO" id="GO:0009116">
    <property type="term" value="P:nucleoside metabolic process"/>
    <property type="evidence" value="ECO:0007669"/>
    <property type="project" value="InterPro"/>
</dbReference>
<organism evidence="2 3">
    <name type="scientific">Aspergillus sydowii CBS 593.65</name>
    <dbReference type="NCBI Taxonomy" id="1036612"/>
    <lineage>
        <taxon>Eukaryota</taxon>
        <taxon>Fungi</taxon>
        <taxon>Dikarya</taxon>
        <taxon>Ascomycota</taxon>
        <taxon>Pezizomycotina</taxon>
        <taxon>Eurotiomycetes</taxon>
        <taxon>Eurotiomycetidae</taxon>
        <taxon>Eurotiales</taxon>
        <taxon>Aspergillaceae</taxon>
        <taxon>Aspergillus</taxon>
        <taxon>Aspergillus subgen. Nidulantes</taxon>
    </lineage>
</organism>
<accession>A0A1L9U085</accession>
<keyword evidence="3" id="KW-1185">Reference proteome</keyword>
<gene>
    <name evidence="2" type="ORF">ASPSYDRAFT_372128</name>
</gene>
<dbReference type="RefSeq" id="XP_040708910.1">
    <property type="nucleotide sequence ID" value="XM_040845514.1"/>
</dbReference>
<proteinExistence type="predicted"/>
<dbReference type="InterPro" id="IPR000845">
    <property type="entry name" value="Nucleoside_phosphorylase_d"/>
</dbReference>
<dbReference type="SUPFAM" id="SSF52540">
    <property type="entry name" value="P-loop containing nucleoside triphosphate hydrolases"/>
    <property type="match status" value="1"/>
</dbReference>
<dbReference type="CDD" id="cd09008">
    <property type="entry name" value="MTAN"/>
    <property type="match status" value="1"/>
</dbReference>
<name>A0A1L9U085_9EURO</name>
<dbReference type="InterPro" id="IPR027417">
    <property type="entry name" value="P-loop_NTPase"/>
</dbReference>
<dbReference type="Pfam" id="PF01048">
    <property type="entry name" value="PNP_UDP_1"/>
    <property type="match status" value="1"/>
</dbReference>
<evidence type="ECO:0000259" key="1">
    <source>
        <dbReference type="Pfam" id="PF01048"/>
    </source>
</evidence>
<dbReference type="VEuPathDB" id="FungiDB:ASPSYDRAFT_372128"/>
<dbReference type="OrthoDB" id="1577640at2759"/>
<reference evidence="3" key="1">
    <citation type="journal article" date="2017" name="Genome Biol.">
        <title>Comparative genomics reveals high biological diversity and specific adaptations in the industrially and medically important fungal genus Aspergillus.</title>
        <authorList>
            <person name="de Vries R.P."/>
            <person name="Riley R."/>
            <person name="Wiebenga A."/>
            <person name="Aguilar-Osorio G."/>
            <person name="Amillis S."/>
            <person name="Uchima C.A."/>
            <person name="Anderluh G."/>
            <person name="Asadollahi M."/>
            <person name="Askin M."/>
            <person name="Barry K."/>
            <person name="Battaglia E."/>
            <person name="Bayram O."/>
            <person name="Benocci T."/>
            <person name="Braus-Stromeyer S.A."/>
            <person name="Caldana C."/>
            <person name="Canovas D."/>
            <person name="Cerqueira G.C."/>
            <person name="Chen F."/>
            <person name="Chen W."/>
            <person name="Choi C."/>
            <person name="Clum A."/>
            <person name="Dos Santos R.A."/>
            <person name="Damasio A.R."/>
            <person name="Diallinas G."/>
            <person name="Emri T."/>
            <person name="Fekete E."/>
            <person name="Flipphi M."/>
            <person name="Freyberg S."/>
            <person name="Gallo A."/>
            <person name="Gournas C."/>
            <person name="Habgood R."/>
            <person name="Hainaut M."/>
            <person name="Harispe M.L."/>
            <person name="Henrissat B."/>
            <person name="Hilden K.S."/>
            <person name="Hope R."/>
            <person name="Hossain A."/>
            <person name="Karabika E."/>
            <person name="Karaffa L."/>
            <person name="Karanyi Z."/>
            <person name="Krasevec N."/>
            <person name="Kuo A."/>
            <person name="Kusch H."/>
            <person name="LaButti K."/>
            <person name="Lagendijk E.L."/>
            <person name="Lapidus A."/>
            <person name="Levasseur A."/>
            <person name="Lindquist E."/>
            <person name="Lipzen A."/>
            <person name="Logrieco A.F."/>
            <person name="MacCabe A."/>
            <person name="Maekelae M.R."/>
            <person name="Malavazi I."/>
            <person name="Melin P."/>
            <person name="Meyer V."/>
            <person name="Mielnichuk N."/>
            <person name="Miskei M."/>
            <person name="Molnar A.P."/>
            <person name="Mule G."/>
            <person name="Ngan C.Y."/>
            <person name="Orejas M."/>
            <person name="Orosz E."/>
            <person name="Ouedraogo J.P."/>
            <person name="Overkamp K.M."/>
            <person name="Park H.-S."/>
            <person name="Perrone G."/>
            <person name="Piumi F."/>
            <person name="Punt P.J."/>
            <person name="Ram A.F."/>
            <person name="Ramon A."/>
            <person name="Rauscher S."/>
            <person name="Record E."/>
            <person name="Riano-Pachon D.M."/>
            <person name="Robert V."/>
            <person name="Roehrig J."/>
            <person name="Ruller R."/>
            <person name="Salamov A."/>
            <person name="Salih N.S."/>
            <person name="Samson R.A."/>
            <person name="Sandor E."/>
            <person name="Sanguinetti M."/>
            <person name="Schuetze T."/>
            <person name="Sepcic K."/>
            <person name="Shelest E."/>
            <person name="Sherlock G."/>
            <person name="Sophianopoulou V."/>
            <person name="Squina F.M."/>
            <person name="Sun H."/>
            <person name="Susca A."/>
            <person name="Todd R.B."/>
            <person name="Tsang A."/>
            <person name="Unkles S.E."/>
            <person name="van de Wiele N."/>
            <person name="van Rossen-Uffink D."/>
            <person name="Oliveira J.V."/>
            <person name="Vesth T.C."/>
            <person name="Visser J."/>
            <person name="Yu J.-H."/>
            <person name="Zhou M."/>
            <person name="Andersen M.R."/>
            <person name="Archer D.B."/>
            <person name="Baker S.E."/>
            <person name="Benoit I."/>
            <person name="Brakhage A.A."/>
            <person name="Braus G.H."/>
            <person name="Fischer R."/>
            <person name="Frisvad J.C."/>
            <person name="Goldman G.H."/>
            <person name="Houbraken J."/>
            <person name="Oakley B."/>
            <person name="Pocsi I."/>
            <person name="Scazzocchio C."/>
            <person name="Seiboth B."/>
            <person name="vanKuyk P.A."/>
            <person name="Wortman J."/>
            <person name="Dyer P.S."/>
            <person name="Grigoriev I.V."/>
        </authorList>
    </citation>
    <scope>NUCLEOTIDE SEQUENCE [LARGE SCALE GENOMIC DNA]</scope>
    <source>
        <strain evidence="3">CBS 593.65</strain>
    </source>
</reference>
<dbReference type="InterPro" id="IPR035994">
    <property type="entry name" value="Nucleoside_phosphorylase_sf"/>
</dbReference>
<dbReference type="EMBL" id="KV878582">
    <property type="protein sequence ID" value="OJJ65104.1"/>
    <property type="molecule type" value="Genomic_DNA"/>
</dbReference>
<dbReference type="GO" id="GO:0003824">
    <property type="term" value="F:catalytic activity"/>
    <property type="evidence" value="ECO:0007669"/>
    <property type="project" value="InterPro"/>
</dbReference>
<dbReference type="STRING" id="1036612.A0A1L9U085"/>
<evidence type="ECO:0000313" key="3">
    <source>
        <dbReference type="Proteomes" id="UP000184356"/>
    </source>
</evidence>
<dbReference type="Proteomes" id="UP000184356">
    <property type="component" value="Unassembled WGS sequence"/>
</dbReference>
<dbReference type="Gene3D" id="3.40.50.300">
    <property type="entry name" value="P-loop containing nucleotide triphosphate hydrolases"/>
    <property type="match status" value="1"/>
</dbReference>
<dbReference type="GeneID" id="63761587"/>